<name>A0A8X6S256_TRICX</name>
<gene>
    <name evidence="1" type="primary">RF55_25218</name>
    <name evidence="1" type="ORF">TNCV_980901</name>
</gene>
<dbReference type="EMBL" id="BMAU01021234">
    <property type="protein sequence ID" value="GFY03085.1"/>
    <property type="molecule type" value="Genomic_DNA"/>
</dbReference>
<dbReference type="AlphaFoldDB" id="A0A8X6S256"/>
<protein>
    <submittedName>
        <fullName evidence="1">Transposase</fullName>
    </submittedName>
</protein>
<keyword evidence="2" id="KW-1185">Reference proteome</keyword>
<accession>A0A8X6S256</accession>
<evidence type="ECO:0000313" key="2">
    <source>
        <dbReference type="Proteomes" id="UP000887159"/>
    </source>
</evidence>
<evidence type="ECO:0000313" key="1">
    <source>
        <dbReference type="EMBL" id="GFY03085.1"/>
    </source>
</evidence>
<comment type="caution">
    <text evidence="1">The sequence shown here is derived from an EMBL/GenBank/DDBJ whole genome shotgun (WGS) entry which is preliminary data.</text>
</comment>
<sequence>MEICGKIRCGMWVYLNDYTKRLIFYCSTDGNDRTKWLRQCKGKFSKGIMIVADGKLKISKKVFSKAKTNLLYYQQNILEPIFEEEIPVLYRNDIDKVELHMDKASFHKLMSTVIYLTKKETEIKCIPFDEIPIKSSEAYPLDFCAFGILK</sequence>
<proteinExistence type="predicted"/>
<reference evidence="1" key="1">
    <citation type="submission" date="2020-08" db="EMBL/GenBank/DDBJ databases">
        <title>Multicomponent nature underlies the extraordinary mechanical properties of spider dragline silk.</title>
        <authorList>
            <person name="Kono N."/>
            <person name="Nakamura H."/>
            <person name="Mori M."/>
            <person name="Yoshida Y."/>
            <person name="Ohtoshi R."/>
            <person name="Malay A.D."/>
            <person name="Moran D.A.P."/>
            <person name="Tomita M."/>
            <person name="Numata K."/>
            <person name="Arakawa K."/>
        </authorList>
    </citation>
    <scope>NUCLEOTIDE SEQUENCE</scope>
</reference>
<organism evidence="1 2">
    <name type="scientific">Trichonephila clavipes</name>
    <name type="common">Golden silk orbweaver</name>
    <name type="synonym">Nephila clavipes</name>
    <dbReference type="NCBI Taxonomy" id="2585209"/>
    <lineage>
        <taxon>Eukaryota</taxon>
        <taxon>Metazoa</taxon>
        <taxon>Ecdysozoa</taxon>
        <taxon>Arthropoda</taxon>
        <taxon>Chelicerata</taxon>
        <taxon>Arachnida</taxon>
        <taxon>Araneae</taxon>
        <taxon>Araneomorphae</taxon>
        <taxon>Entelegynae</taxon>
        <taxon>Araneoidea</taxon>
        <taxon>Nephilidae</taxon>
        <taxon>Trichonephila</taxon>
    </lineage>
</organism>
<dbReference type="Proteomes" id="UP000887159">
    <property type="component" value="Unassembled WGS sequence"/>
</dbReference>